<proteinExistence type="predicted"/>
<keyword evidence="2" id="KW-1185">Reference proteome</keyword>
<name>A0A5D3KSY9_9BRAD</name>
<dbReference type="Proteomes" id="UP000324758">
    <property type="component" value="Unassembled WGS sequence"/>
</dbReference>
<protein>
    <submittedName>
        <fullName evidence="1">Uncharacterized protein</fullName>
    </submittedName>
</protein>
<evidence type="ECO:0000313" key="2">
    <source>
        <dbReference type="Proteomes" id="UP000324758"/>
    </source>
</evidence>
<organism evidence="1 2">
    <name type="scientific">Bradyrhizobium rifense</name>
    <dbReference type="NCBI Taxonomy" id="515499"/>
    <lineage>
        <taxon>Bacteria</taxon>
        <taxon>Pseudomonadati</taxon>
        <taxon>Pseudomonadota</taxon>
        <taxon>Alphaproteobacteria</taxon>
        <taxon>Hyphomicrobiales</taxon>
        <taxon>Nitrobacteraceae</taxon>
        <taxon>Bradyrhizobium</taxon>
    </lineage>
</organism>
<dbReference type="EMBL" id="VSSS01000012">
    <property type="protein sequence ID" value="TYL98436.1"/>
    <property type="molecule type" value="Genomic_DNA"/>
</dbReference>
<dbReference type="RefSeq" id="WP_148771231.1">
    <property type="nucleotide sequence ID" value="NZ_VSSS01000012.1"/>
</dbReference>
<sequence>MGMRVYTGRPFKDLMNANYFPLENMKKSVKKLKASENIHLPTLEYGQYHLILTPKSKWPQGSAKHWQKEKGRARLDLTNQPNTTPLSKDEPKVVPLTRCALLDACVRKCFNAEPPIPMKTNIITHEPTDRNADRHEIRLEWEYEGDSKTPTLLNLTMVCPHKPAKA</sequence>
<reference evidence="1 2" key="1">
    <citation type="submission" date="2019-08" db="EMBL/GenBank/DDBJ databases">
        <title>Bradyrhizobium hipponensis sp. nov., a rhizobium isolated from a Lupinus angustifolius root nodule in Tunisia.</title>
        <authorList>
            <person name="Off K."/>
            <person name="Rejili M."/>
            <person name="Mars M."/>
            <person name="Brachmann A."/>
            <person name="Marin M."/>
        </authorList>
    </citation>
    <scope>NUCLEOTIDE SEQUENCE [LARGE SCALE GENOMIC DNA]</scope>
    <source>
        <strain evidence="1 2">CTAW71</strain>
    </source>
</reference>
<gene>
    <name evidence="1" type="ORF">FXB40_05700</name>
</gene>
<dbReference type="AlphaFoldDB" id="A0A5D3KSY9"/>
<dbReference type="OrthoDB" id="8244360at2"/>
<accession>A0A5D3KSY9</accession>
<comment type="caution">
    <text evidence="1">The sequence shown here is derived from an EMBL/GenBank/DDBJ whole genome shotgun (WGS) entry which is preliminary data.</text>
</comment>
<evidence type="ECO:0000313" key="1">
    <source>
        <dbReference type="EMBL" id="TYL98436.1"/>
    </source>
</evidence>